<evidence type="ECO:0000259" key="10">
    <source>
        <dbReference type="PROSITE" id="PS50922"/>
    </source>
</evidence>
<dbReference type="InterPro" id="IPR016439">
    <property type="entry name" value="Lag1/Lac1-like"/>
</dbReference>
<feature type="domain" description="TLC" evidence="10">
    <location>
        <begin position="208"/>
        <end position="445"/>
    </location>
</feature>
<keyword evidence="3 6" id="KW-0812">Transmembrane</keyword>
<feature type="transmembrane region" description="Helical" evidence="8">
    <location>
        <begin position="421"/>
        <end position="444"/>
    </location>
</feature>
<organism evidence="11 12">
    <name type="scientific">Venturia effusa</name>
    <dbReference type="NCBI Taxonomy" id="50376"/>
    <lineage>
        <taxon>Eukaryota</taxon>
        <taxon>Fungi</taxon>
        <taxon>Dikarya</taxon>
        <taxon>Ascomycota</taxon>
        <taxon>Pezizomycotina</taxon>
        <taxon>Dothideomycetes</taxon>
        <taxon>Pleosporomycetidae</taxon>
        <taxon>Venturiales</taxon>
        <taxon>Venturiaceae</taxon>
        <taxon>Venturia</taxon>
    </lineage>
</organism>
<dbReference type="InterPro" id="IPR006634">
    <property type="entry name" value="TLC-dom"/>
</dbReference>
<sequence>MAFGSCCTMAISALFHFCLVAALTKSIHRLIEWPVVGTDPRTAAMAANKGAVDDIAPTTETYPSEKHEAQKSQHPLDGYVAKEPFLPNGLSPQVRKRKLVRKRKNVDESPISVLCAWVVEHQLGLSLNLLLLLSLTHFFFSRARPYTSLFLGMSYYHPATKKYTQGWEDMYFVATWIIIITGLRVAVMDYILKPIARYGGVHKPKAQVRFAEQGWLFCYYSVFSPLGMYIIYHTKYWFNLRELWTDFPTNTLDGLLKWYYLVQFAFWLQQIFVVNIEEKRKDYWQMFSHHIFTSALMFTSYGYYQTKVGVVILAIMDVVDLLLPLAKMLKYMNFRTACDITFGVFIAVWFVARHVLYMMVCRSMFTEVPHVLQEGCYNSSTGEMVSKDGGSAVWWNIMQPFDRPGGVICYNTNIRVAFTGLLMALQVLTLIWFGMIVRVAYGVLSGKGAEDSRSDDEGEDEEYEEVEVYKGNIKSFDGMNDIVPRTIALPIEEDVDAEEMNLGMRRKSTSPTTASAPRRSTRRPGSARATALSIPGHSDKKDILGRIGCDKPS</sequence>
<feature type="compositionally biased region" description="Low complexity" evidence="7">
    <location>
        <begin position="509"/>
        <end position="531"/>
    </location>
</feature>
<feature type="chain" id="PRO_5021939422" description="TLC domain-containing protein" evidence="9">
    <location>
        <begin position="23"/>
        <end position="553"/>
    </location>
</feature>
<keyword evidence="4 8" id="KW-1133">Transmembrane helix</keyword>
<feature type="region of interest" description="Disordered" evidence="7">
    <location>
        <begin position="499"/>
        <end position="553"/>
    </location>
</feature>
<comment type="subcellular location">
    <subcellularLocation>
        <location evidence="1">Membrane</location>
        <topology evidence="1">Multi-pass membrane protein</topology>
    </subcellularLocation>
</comment>
<dbReference type="PANTHER" id="PTHR12560:SF0">
    <property type="entry name" value="LD18904P"/>
    <property type="match status" value="1"/>
</dbReference>
<evidence type="ECO:0000256" key="5">
    <source>
        <dbReference type="ARBA" id="ARBA00023136"/>
    </source>
</evidence>
<keyword evidence="5 6" id="KW-0472">Membrane</keyword>
<proteinExistence type="inferred from homology"/>
<dbReference type="SMART" id="SM00724">
    <property type="entry name" value="TLC"/>
    <property type="match status" value="1"/>
</dbReference>
<gene>
    <name evidence="11" type="ORF">FKW77_007752</name>
</gene>
<dbReference type="PROSITE" id="PS50922">
    <property type="entry name" value="TLC"/>
    <property type="match status" value="1"/>
</dbReference>
<feature type="transmembrane region" description="Helical" evidence="8">
    <location>
        <begin position="258"/>
        <end position="276"/>
    </location>
</feature>
<reference evidence="11 12" key="1">
    <citation type="submission" date="2019-07" db="EMBL/GenBank/DDBJ databases">
        <title>Finished genome of Venturia effusa.</title>
        <authorList>
            <person name="Young C.A."/>
            <person name="Cox M.P."/>
            <person name="Ganley A.R.D."/>
            <person name="David W.J."/>
        </authorList>
    </citation>
    <scope>NUCLEOTIDE SEQUENCE [LARGE SCALE GENOMIC DNA]</scope>
    <source>
        <strain evidence="12">albino</strain>
    </source>
</reference>
<feature type="signal peptide" evidence="9">
    <location>
        <begin position="1"/>
        <end position="22"/>
    </location>
</feature>
<dbReference type="Proteomes" id="UP000316270">
    <property type="component" value="Chromosome 3"/>
</dbReference>
<dbReference type="OrthoDB" id="537032at2759"/>
<evidence type="ECO:0000256" key="7">
    <source>
        <dbReference type="SAM" id="MobiDB-lite"/>
    </source>
</evidence>
<accession>A0A517L1M7</accession>
<protein>
    <recommendedName>
        <fullName evidence="10">TLC domain-containing protein</fullName>
    </recommendedName>
</protein>
<dbReference type="STRING" id="50376.A0A517L1M7"/>
<feature type="transmembrane region" description="Helical" evidence="8">
    <location>
        <begin position="170"/>
        <end position="192"/>
    </location>
</feature>
<evidence type="ECO:0000313" key="11">
    <source>
        <dbReference type="EMBL" id="QDS69543.1"/>
    </source>
</evidence>
<keyword evidence="12" id="KW-1185">Reference proteome</keyword>
<evidence type="ECO:0000256" key="9">
    <source>
        <dbReference type="SAM" id="SignalP"/>
    </source>
</evidence>
<dbReference type="GO" id="GO:0046513">
    <property type="term" value="P:ceramide biosynthetic process"/>
    <property type="evidence" value="ECO:0007669"/>
    <property type="project" value="InterPro"/>
</dbReference>
<dbReference type="AlphaFoldDB" id="A0A517L1M7"/>
<feature type="transmembrane region" description="Helical" evidence="8">
    <location>
        <begin position="213"/>
        <end position="232"/>
    </location>
</feature>
<keyword evidence="9" id="KW-0732">Signal</keyword>
<feature type="transmembrane region" description="Helical" evidence="8">
    <location>
        <begin position="340"/>
        <end position="360"/>
    </location>
</feature>
<evidence type="ECO:0000256" key="4">
    <source>
        <dbReference type="ARBA" id="ARBA00022989"/>
    </source>
</evidence>
<dbReference type="PANTHER" id="PTHR12560">
    <property type="entry name" value="LONGEVITY ASSURANCE FACTOR 1 LAG1"/>
    <property type="match status" value="1"/>
</dbReference>
<evidence type="ECO:0000256" key="2">
    <source>
        <dbReference type="ARBA" id="ARBA00009808"/>
    </source>
</evidence>
<feature type="transmembrane region" description="Helical" evidence="8">
    <location>
        <begin position="111"/>
        <end position="140"/>
    </location>
</feature>
<comment type="similarity">
    <text evidence="2">Belongs to the sphingosine N-acyltransferase family.</text>
</comment>
<dbReference type="GO" id="GO:0050291">
    <property type="term" value="F:sphingosine N-acyltransferase activity"/>
    <property type="evidence" value="ECO:0007669"/>
    <property type="project" value="InterPro"/>
</dbReference>
<dbReference type="EMBL" id="CP042187">
    <property type="protein sequence ID" value="QDS69543.1"/>
    <property type="molecule type" value="Genomic_DNA"/>
</dbReference>
<evidence type="ECO:0000256" key="1">
    <source>
        <dbReference type="ARBA" id="ARBA00004141"/>
    </source>
</evidence>
<dbReference type="GO" id="GO:0016020">
    <property type="term" value="C:membrane"/>
    <property type="evidence" value="ECO:0007669"/>
    <property type="project" value="UniProtKB-SubCell"/>
</dbReference>
<feature type="compositionally biased region" description="Basic and acidic residues" evidence="7">
    <location>
        <begin position="537"/>
        <end position="553"/>
    </location>
</feature>
<evidence type="ECO:0000256" key="6">
    <source>
        <dbReference type="PROSITE-ProRule" id="PRU00205"/>
    </source>
</evidence>
<dbReference type="Pfam" id="PF03798">
    <property type="entry name" value="TRAM_LAG1_CLN8"/>
    <property type="match status" value="1"/>
</dbReference>
<evidence type="ECO:0000256" key="3">
    <source>
        <dbReference type="ARBA" id="ARBA00022692"/>
    </source>
</evidence>
<evidence type="ECO:0000256" key="8">
    <source>
        <dbReference type="SAM" id="Phobius"/>
    </source>
</evidence>
<name>A0A517L1M7_9PEZI</name>
<evidence type="ECO:0000313" key="12">
    <source>
        <dbReference type="Proteomes" id="UP000316270"/>
    </source>
</evidence>